<evidence type="ECO:0000256" key="2">
    <source>
        <dbReference type="ARBA" id="ARBA00022490"/>
    </source>
</evidence>
<evidence type="ECO:0000313" key="10">
    <source>
        <dbReference type="Proteomes" id="UP000275078"/>
    </source>
</evidence>
<name>A0A3N4HKT2_ASCIM</name>
<evidence type="ECO:0000313" key="9">
    <source>
        <dbReference type="EMBL" id="RPA74453.1"/>
    </source>
</evidence>
<dbReference type="EMBL" id="ML119789">
    <property type="protein sequence ID" value="RPA74453.1"/>
    <property type="molecule type" value="Genomic_DNA"/>
</dbReference>
<dbReference type="InterPro" id="IPR041470">
    <property type="entry name" value="GCP_N"/>
</dbReference>
<dbReference type="InterPro" id="IPR007259">
    <property type="entry name" value="GCP"/>
</dbReference>
<feature type="region of interest" description="Disordered" evidence="6">
    <location>
        <begin position="1022"/>
        <end position="1048"/>
    </location>
</feature>
<feature type="domain" description="Gamma tubulin complex component C-terminal" evidence="7">
    <location>
        <begin position="635"/>
        <end position="989"/>
    </location>
</feature>
<evidence type="ECO:0000256" key="6">
    <source>
        <dbReference type="SAM" id="MobiDB-lite"/>
    </source>
</evidence>
<reference evidence="9 10" key="1">
    <citation type="journal article" date="2018" name="Nat. Ecol. Evol.">
        <title>Pezizomycetes genomes reveal the molecular basis of ectomycorrhizal truffle lifestyle.</title>
        <authorList>
            <person name="Murat C."/>
            <person name="Payen T."/>
            <person name="Noel B."/>
            <person name="Kuo A."/>
            <person name="Morin E."/>
            <person name="Chen J."/>
            <person name="Kohler A."/>
            <person name="Krizsan K."/>
            <person name="Balestrini R."/>
            <person name="Da Silva C."/>
            <person name="Montanini B."/>
            <person name="Hainaut M."/>
            <person name="Levati E."/>
            <person name="Barry K.W."/>
            <person name="Belfiori B."/>
            <person name="Cichocki N."/>
            <person name="Clum A."/>
            <person name="Dockter R.B."/>
            <person name="Fauchery L."/>
            <person name="Guy J."/>
            <person name="Iotti M."/>
            <person name="Le Tacon F."/>
            <person name="Lindquist E.A."/>
            <person name="Lipzen A."/>
            <person name="Malagnac F."/>
            <person name="Mello A."/>
            <person name="Molinier V."/>
            <person name="Miyauchi S."/>
            <person name="Poulain J."/>
            <person name="Riccioni C."/>
            <person name="Rubini A."/>
            <person name="Sitrit Y."/>
            <person name="Splivallo R."/>
            <person name="Traeger S."/>
            <person name="Wang M."/>
            <person name="Zifcakova L."/>
            <person name="Wipf D."/>
            <person name="Zambonelli A."/>
            <person name="Paolocci F."/>
            <person name="Nowrousian M."/>
            <person name="Ottonello S."/>
            <person name="Baldrian P."/>
            <person name="Spatafora J.W."/>
            <person name="Henrissat B."/>
            <person name="Nagy L.G."/>
            <person name="Aury J.M."/>
            <person name="Wincker P."/>
            <person name="Grigoriev I.V."/>
            <person name="Bonfante P."/>
            <person name="Martin F.M."/>
        </authorList>
    </citation>
    <scope>NUCLEOTIDE SEQUENCE [LARGE SCALE GENOMIC DNA]</scope>
    <source>
        <strain evidence="9 10">RN42</strain>
    </source>
</reference>
<dbReference type="InterPro" id="IPR042241">
    <property type="entry name" value="GCP_C_sf"/>
</dbReference>
<dbReference type="GO" id="GO:0043015">
    <property type="term" value="F:gamma-tubulin binding"/>
    <property type="evidence" value="ECO:0007669"/>
    <property type="project" value="InterPro"/>
</dbReference>
<comment type="similarity">
    <text evidence="1 5">Belongs to the TUBGCP family.</text>
</comment>
<dbReference type="GO" id="GO:0051011">
    <property type="term" value="F:microtubule minus-end binding"/>
    <property type="evidence" value="ECO:0007669"/>
    <property type="project" value="TreeGrafter"/>
</dbReference>
<dbReference type="GO" id="GO:0051225">
    <property type="term" value="P:spindle assembly"/>
    <property type="evidence" value="ECO:0007669"/>
    <property type="project" value="TreeGrafter"/>
</dbReference>
<dbReference type="Pfam" id="PF17681">
    <property type="entry name" value="GCP_N_terminal"/>
    <property type="match status" value="1"/>
</dbReference>
<dbReference type="GO" id="GO:0000930">
    <property type="term" value="C:gamma-tubulin complex"/>
    <property type="evidence" value="ECO:0007669"/>
    <property type="project" value="TreeGrafter"/>
</dbReference>
<keyword evidence="3 5" id="KW-0493">Microtubule</keyword>
<gene>
    <name evidence="9" type="ORF">BJ508DRAFT_366216</name>
</gene>
<feature type="compositionally biased region" description="Low complexity" evidence="6">
    <location>
        <begin position="114"/>
        <end position="128"/>
    </location>
</feature>
<dbReference type="GO" id="GO:0005874">
    <property type="term" value="C:microtubule"/>
    <property type="evidence" value="ECO:0007669"/>
    <property type="project" value="UniProtKB-KW"/>
</dbReference>
<proteinExistence type="inferred from homology"/>
<dbReference type="Pfam" id="PF04130">
    <property type="entry name" value="GCP_C_terminal"/>
    <property type="match status" value="1"/>
</dbReference>
<feature type="region of interest" description="Disordered" evidence="6">
    <location>
        <begin position="1"/>
        <end position="26"/>
    </location>
</feature>
<evidence type="ECO:0000256" key="3">
    <source>
        <dbReference type="ARBA" id="ARBA00022701"/>
    </source>
</evidence>
<dbReference type="GO" id="GO:0000278">
    <property type="term" value="P:mitotic cell cycle"/>
    <property type="evidence" value="ECO:0007669"/>
    <property type="project" value="TreeGrafter"/>
</dbReference>
<dbReference type="GO" id="GO:0007020">
    <property type="term" value="P:microtubule nucleation"/>
    <property type="evidence" value="ECO:0007669"/>
    <property type="project" value="InterPro"/>
</dbReference>
<comment type="subcellular location">
    <subcellularLocation>
        <location evidence="5">Cytoplasm</location>
        <location evidence="5">Cytoskeleton</location>
        <location evidence="5">Microtubule organizing center</location>
    </subcellularLocation>
</comment>
<dbReference type="STRING" id="1160509.A0A3N4HKT2"/>
<dbReference type="InterPro" id="IPR040457">
    <property type="entry name" value="GCP_C"/>
</dbReference>
<keyword evidence="4 5" id="KW-0206">Cytoskeleton</keyword>
<evidence type="ECO:0000256" key="1">
    <source>
        <dbReference type="ARBA" id="ARBA00010337"/>
    </source>
</evidence>
<dbReference type="OrthoDB" id="775571at2759"/>
<keyword evidence="2 5" id="KW-0963">Cytoplasm</keyword>
<dbReference type="Proteomes" id="UP000275078">
    <property type="component" value="Unassembled WGS sequence"/>
</dbReference>
<dbReference type="PANTHER" id="PTHR19302:SF70">
    <property type="entry name" value="GAMMA-TUBULIN COMPLEX COMPONENT 6"/>
    <property type="match status" value="1"/>
</dbReference>
<protein>
    <recommendedName>
        <fullName evidence="5">Spindle pole body component</fullName>
    </recommendedName>
</protein>
<accession>A0A3N4HKT2</accession>
<evidence type="ECO:0000259" key="7">
    <source>
        <dbReference type="Pfam" id="PF04130"/>
    </source>
</evidence>
<dbReference type="GO" id="GO:0000922">
    <property type="term" value="C:spindle pole"/>
    <property type="evidence" value="ECO:0007669"/>
    <property type="project" value="InterPro"/>
</dbReference>
<evidence type="ECO:0000259" key="8">
    <source>
        <dbReference type="Pfam" id="PF17681"/>
    </source>
</evidence>
<feature type="domain" description="Gamma tubulin complex component protein N-terminal" evidence="8">
    <location>
        <begin position="214"/>
        <end position="458"/>
    </location>
</feature>
<dbReference type="Gene3D" id="1.20.120.1900">
    <property type="entry name" value="Gamma-tubulin complex, C-terminal domain"/>
    <property type="match status" value="1"/>
</dbReference>
<organism evidence="9 10">
    <name type="scientific">Ascobolus immersus RN42</name>
    <dbReference type="NCBI Taxonomy" id="1160509"/>
    <lineage>
        <taxon>Eukaryota</taxon>
        <taxon>Fungi</taxon>
        <taxon>Dikarya</taxon>
        <taxon>Ascomycota</taxon>
        <taxon>Pezizomycotina</taxon>
        <taxon>Pezizomycetes</taxon>
        <taxon>Pezizales</taxon>
        <taxon>Ascobolaceae</taxon>
        <taxon>Ascobolus</taxon>
    </lineage>
</organism>
<keyword evidence="10" id="KW-1185">Reference proteome</keyword>
<sequence length="1048" mass="116645">MTTMPKRTRTESQLDSDEAELPPKSQFRQLFDRAKEPVDAGKDAYFTAAFQFPRLWEPSKLMSGEVSGGESLFGEFYKGPELLFTHELDRLTPALGKDEGTLFNWPVPSLYIDSSPEASSTASSQPQTGEQTNDKREEQEEEEDYWAEGSTWEVTRPPRFYTWDTFAREEARDQRSGYLTEAGSGAFDAVLKRWGGGGAGEVFRSDVFCTCVRYLGMGISSILFSYDETERTFVQRRKEIRVSGLTVEATESFTSLFLQTGTHLRALHAFTQKVRRTPTSPSTLLALANVATTIISALRYHLTSFPSTTSLLALQSHLETPFQILTTFLALIRALRHTSGETQLLTKLWEICLENEHKSTFVLPFLLAVFERVSRPFVEWVEEWVGFRASATELVGGGTAKVGRYFVGVEEEEGKEGKYVLKREEVPGWVSWEEAVVVFETGKSLRYLWRREPAHPVCRPVEEVGLGWRWGWEDVERLHQQAKEYERNLLEAINTYMKPRPPSAASLGDVSMKDATDVSMMDVDEDSYYAGEDAETRQDLLPQTVEQIEQAAIDTLHQAIVSTDAPPPPLPPTDDPLYTFILTTCSSPSPSPSQTFAPPLTLTPALSFTPLLQTQHRLLNAITLRLFFTSHHITAHLALLSRFFLFKDGIYTARLSHALFSPDADAADRHLNRTGKVLGNLGLRLGGRRGWPPASYEVRLALLNVLSDSMSAAKVSTPLTENVEEGEILGDLPGGLSFAIRELEEEELKRCSDARRIEALDFLKLDYRPPEPLGEVITAVCVERYDRIFKLLLRLLRMQHVLKTLTGHTLAERAASRHVLHPRRVGPAHRPEGGEILDRELRELKLKFRQEATHLLTHLTSYFTTTATLTPHTAFLTSVSSLEADLVSEDEVRPREEGLHTLRARHEKVLDAMLENCFLKQRQAPVMQLLESILDLILDFSYRFSPPPEEGKGAEEVAGKIKELEELTRVYRGFGRKVRVFCSIVRGLAAEGRSRSGKVGGAKEEGPVSGAEGLARLVGEVEGGGWGEGGGGGGGGGGGKRGGGGVGG</sequence>
<dbReference type="GO" id="GO:0031122">
    <property type="term" value="P:cytoplasmic microtubule organization"/>
    <property type="evidence" value="ECO:0007669"/>
    <property type="project" value="TreeGrafter"/>
</dbReference>
<dbReference type="GO" id="GO:0005816">
    <property type="term" value="C:spindle pole body"/>
    <property type="evidence" value="ECO:0007669"/>
    <property type="project" value="UniProtKB-ARBA"/>
</dbReference>
<feature type="region of interest" description="Disordered" evidence="6">
    <location>
        <begin position="114"/>
        <end position="149"/>
    </location>
</feature>
<dbReference type="PANTHER" id="PTHR19302">
    <property type="entry name" value="GAMMA TUBULIN COMPLEX PROTEIN"/>
    <property type="match status" value="1"/>
</dbReference>
<dbReference type="AlphaFoldDB" id="A0A3N4HKT2"/>
<dbReference type="GO" id="GO:0051321">
    <property type="term" value="P:meiotic cell cycle"/>
    <property type="evidence" value="ECO:0007669"/>
    <property type="project" value="TreeGrafter"/>
</dbReference>
<evidence type="ECO:0000256" key="5">
    <source>
        <dbReference type="RuleBase" id="RU363050"/>
    </source>
</evidence>
<evidence type="ECO:0000256" key="4">
    <source>
        <dbReference type="ARBA" id="ARBA00023212"/>
    </source>
</evidence>